<evidence type="ECO:0000313" key="3">
    <source>
        <dbReference type="Proteomes" id="UP000509626"/>
    </source>
</evidence>
<evidence type="ECO:0000256" key="1">
    <source>
        <dbReference type="SAM" id="Phobius"/>
    </source>
</evidence>
<feature type="transmembrane region" description="Helical" evidence="1">
    <location>
        <begin position="21"/>
        <end position="46"/>
    </location>
</feature>
<name>A0A7D5QDL9_9EURY</name>
<sequence>MSSSGPRLDQARTYITFSRDLGGFAETFVAGVGGLAAAAFTILIGLGEAFANLIISPTDAFTNVTVLLIDAGFGAPARFLQSVWNTAAVAVGLDPWMQLGPFIAVLGAIVVVLFMLIIVWYLDAMDFDTFTGLDLPFIELDTGGDLEDEND</sequence>
<proteinExistence type="predicted"/>
<keyword evidence="1" id="KW-1133">Transmembrane helix</keyword>
<dbReference type="RefSeq" id="WP_179268786.1">
    <property type="nucleotide sequence ID" value="NZ_CP058579.1"/>
</dbReference>
<dbReference type="OrthoDB" id="290612at2157"/>
<organism evidence="2 3">
    <name type="scientific">Halorarum salinum</name>
    <dbReference type="NCBI Taxonomy" id="2743089"/>
    <lineage>
        <taxon>Archaea</taxon>
        <taxon>Methanobacteriati</taxon>
        <taxon>Methanobacteriota</taxon>
        <taxon>Stenosarchaea group</taxon>
        <taxon>Halobacteria</taxon>
        <taxon>Halobacteriales</taxon>
        <taxon>Haloferacaceae</taxon>
        <taxon>Halorarum</taxon>
    </lineage>
</organism>
<gene>
    <name evidence="2" type="ORF">HUG12_10850</name>
</gene>
<protein>
    <submittedName>
        <fullName evidence="2">Uncharacterized protein</fullName>
    </submittedName>
</protein>
<evidence type="ECO:0000313" key="2">
    <source>
        <dbReference type="EMBL" id="QLG62201.1"/>
    </source>
</evidence>
<reference evidence="2 3" key="1">
    <citation type="submission" date="2020-06" db="EMBL/GenBank/DDBJ databases">
        <title>NJ-3-1, isolated from saline soil.</title>
        <authorList>
            <person name="Cui H.L."/>
            <person name="Shi X."/>
        </authorList>
    </citation>
    <scope>NUCLEOTIDE SEQUENCE [LARGE SCALE GENOMIC DNA]</scope>
    <source>
        <strain evidence="2 3">NJ-3-1</strain>
    </source>
</reference>
<dbReference type="AlphaFoldDB" id="A0A7D5QDL9"/>
<dbReference type="EMBL" id="CP058579">
    <property type="protein sequence ID" value="QLG62201.1"/>
    <property type="molecule type" value="Genomic_DNA"/>
</dbReference>
<keyword evidence="3" id="KW-1185">Reference proteome</keyword>
<keyword evidence="1" id="KW-0812">Transmembrane</keyword>
<accession>A0A7D5QDL9</accession>
<feature type="transmembrane region" description="Helical" evidence="1">
    <location>
        <begin position="102"/>
        <end position="122"/>
    </location>
</feature>
<keyword evidence="1" id="KW-0472">Membrane</keyword>
<dbReference type="Proteomes" id="UP000509626">
    <property type="component" value="Chromosome"/>
</dbReference>
<dbReference type="GeneID" id="56037963"/>
<dbReference type="KEGG" id="halu:HUG12_10850"/>